<dbReference type="PANTHER" id="PTHR33116">
    <property type="entry name" value="REVERSE TRANSCRIPTASE ZINC-BINDING DOMAIN-CONTAINING PROTEIN-RELATED-RELATED"/>
    <property type="match status" value="1"/>
</dbReference>
<dbReference type="InterPro" id="IPR000477">
    <property type="entry name" value="RT_dom"/>
</dbReference>
<accession>A0A2I0V931</accession>
<dbReference type="Pfam" id="PF00078">
    <property type="entry name" value="RVT_1"/>
    <property type="match status" value="1"/>
</dbReference>
<gene>
    <name evidence="2" type="ORF">MA16_Dca019630</name>
</gene>
<dbReference type="PROSITE" id="PS50878">
    <property type="entry name" value="RT_POL"/>
    <property type="match status" value="1"/>
</dbReference>
<dbReference type="Proteomes" id="UP000233837">
    <property type="component" value="Unassembled WGS sequence"/>
</dbReference>
<protein>
    <recommendedName>
        <fullName evidence="1">Reverse transcriptase domain-containing protein</fullName>
    </recommendedName>
</protein>
<dbReference type="EMBL" id="KZ504038">
    <property type="protein sequence ID" value="PKU59928.1"/>
    <property type="molecule type" value="Genomic_DNA"/>
</dbReference>
<dbReference type="STRING" id="906689.A0A2I0V931"/>
<dbReference type="PANTHER" id="PTHR33116:SF80">
    <property type="entry name" value="REVERSE TRANSCRIPTASE ZINC-BINDING DOMAIN-CONTAINING PROTEIN"/>
    <property type="match status" value="1"/>
</dbReference>
<dbReference type="AlphaFoldDB" id="A0A2I0V931"/>
<name>A0A2I0V931_9ASPA</name>
<evidence type="ECO:0000313" key="2">
    <source>
        <dbReference type="EMBL" id="PKU59928.1"/>
    </source>
</evidence>
<keyword evidence="3" id="KW-1185">Reference proteome</keyword>
<reference evidence="2 3" key="1">
    <citation type="journal article" date="2016" name="Sci. Rep.">
        <title>The Dendrobium catenatum Lindl. genome sequence provides insights into polysaccharide synthase, floral development and adaptive evolution.</title>
        <authorList>
            <person name="Zhang G.Q."/>
            <person name="Xu Q."/>
            <person name="Bian C."/>
            <person name="Tsai W.C."/>
            <person name="Yeh C.M."/>
            <person name="Liu K.W."/>
            <person name="Yoshida K."/>
            <person name="Zhang L.S."/>
            <person name="Chang S.B."/>
            <person name="Chen F."/>
            <person name="Shi Y."/>
            <person name="Su Y.Y."/>
            <person name="Zhang Y.Q."/>
            <person name="Chen L.J."/>
            <person name="Yin Y."/>
            <person name="Lin M."/>
            <person name="Huang H."/>
            <person name="Deng H."/>
            <person name="Wang Z.W."/>
            <person name="Zhu S.L."/>
            <person name="Zhao X."/>
            <person name="Deng C."/>
            <person name="Niu S.C."/>
            <person name="Huang J."/>
            <person name="Wang M."/>
            <person name="Liu G.H."/>
            <person name="Yang H.J."/>
            <person name="Xiao X.J."/>
            <person name="Hsiao Y.Y."/>
            <person name="Wu W.L."/>
            <person name="Chen Y.Y."/>
            <person name="Mitsuda N."/>
            <person name="Ohme-Takagi M."/>
            <person name="Luo Y.B."/>
            <person name="Van de Peer Y."/>
            <person name="Liu Z.J."/>
        </authorList>
    </citation>
    <scope>NUCLEOTIDE SEQUENCE [LARGE SCALE GENOMIC DNA]</scope>
    <source>
        <tissue evidence="2">The whole plant</tissue>
    </source>
</reference>
<dbReference type="InterPro" id="IPR043502">
    <property type="entry name" value="DNA/RNA_pol_sf"/>
</dbReference>
<reference evidence="2 3" key="2">
    <citation type="journal article" date="2017" name="Nature">
        <title>The Apostasia genome and the evolution of orchids.</title>
        <authorList>
            <person name="Zhang G.Q."/>
            <person name="Liu K.W."/>
            <person name="Li Z."/>
            <person name="Lohaus R."/>
            <person name="Hsiao Y.Y."/>
            <person name="Niu S.C."/>
            <person name="Wang J.Y."/>
            <person name="Lin Y.C."/>
            <person name="Xu Q."/>
            <person name="Chen L.J."/>
            <person name="Yoshida K."/>
            <person name="Fujiwara S."/>
            <person name="Wang Z.W."/>
            <person name="Zhang Y.Q."/>
            <person name="Mitsuda N."/>
            <person name="Wang M."/>
            <person name="Liu G.H."/>
            <person name="Pecoraro L."/>
            <person name="Huang H.X."/>
            <person name="Xiao X.J."/>
            <person name="Lin M."/>
            <person name="Wu X.Y."/>
            <person name="Wu W.L."/>
            <person name="Chen Y.Y."/>
            <person name="Chang S.B."/>
            <person name="Sakamoto S."/>
            <person name="Ohme-Takagi M."/>
            <person name="Yagi M."/>
            <person name="Zeng S.J."/>
            <person name="Shen C.Y."/>
            <person name="Yeh C.M."/>
            <person name="Luo Y.B."/>
            <person name="Tsai W.C."/>
            <person name="Van de Peer Y."/>
            <person name="Liu Z.J."/>
        </authorList>
    </citation>
    <scope>NUCLEOTIDE SEQUENCE [LARGE SCALE GENOMIC DNA]</scope>
    <source>
        <tissue evidence="2">The whole plant</tissue>
    </source>
</reference>
<evidence type="ECO:0000313" key="3">
    <source>
        <dbReference type="Proteomes" id="UP000233837"/>
    </source>
</evidence>
<proteinExistence type="predicted"/>
<organism evidence="2 3">
    <name type="scientific">Dendrobium catenatum</name>
    <dbReference type="NCBI Taxonomy" id="906689"/>
    <lineage>
        <taxon>Eukaryota</taxon>
        <taxon>Viridiplantae</taxon>
        <taxon>Streptophyta</taxon>
        <taxon>Embryophyta</taxon>
        <taxon>Tracheophyta</taxon>
        <taxon>Spermatophyta</taxon>
        <taxon>Magnoliopsida</taxon>
        <taxon>Liliopsida</taxon>
        <taxon>Asparagales</taxon>
        <taxon>Orchidaceae</taxon>
        <taxon>Epidendroideae</taxon>
        <taxon>Malaxideae</taxon>
        <taxon>Dendrobiinae</taxon>
        <taxon>Dendrobium</taxon>
    </lineage>
</organism>
<evidence type="ECO:0000259" key="1">
    <source>
        <dbReference type="PROSITE" id="PS50878"/>
    </source>
</evidence>
<sequence length="233" mass="26971">MIILVGNLFIISCILLILKLSLLTLLKTVLREPIFLCLSMERVLVFFNSSHGLRQDDPLSSALFVIANDYLSRYIANMFELHNNMFFRTKGGLPISHLCFADDFIIFMNASRNNIRKLMDFFQGFYNVSGLPLNNHKCCFFVSKNMKRNRISIIKDLTGFMHGQLPIKYLGIPLFKCRKYSFLFNDLISSVQHKLMSWESNFLRFGDRLTLIKSVLCSLHVYSFQTLLPTKGV</sequence>
<dbReference type="SUPFAM" id="SSF56672">
    <property type="entry name" value="DNA/RNA polymerases"/>
    <property type="match status" value="1"/>
</dbReference>
<feature type="domain" description="Reverse transcriptase" evidence="1">
    <location>
        <begin position="1"/>
        <end position="174"/>
    </location>
</feature>